<gene>
    <name evidence="1" type="ORF">L861_20450</name>
</gene>
<evidence type="ECO:0000313" key="2">
    <source>
        <dbReference type="Proteomes" id="UP000014463"/>
    </source>
</evidence>
<dbReference type="SUPFAM" id="SSF53822">
    <property type="entry name" value="Periplasmic binding protein-like I"/>
    <property type="match status" value="1"/>
</dbReference>
<dbReference type="InterPro" id="IPR028082">
    <property type="entry name" value="Peripla_BP_I"/>
</dbReference>
<protein>
    <recommendedName>
        <fullName evidence="3">Periplasmic binding protein domain-containing protein</fullName>
    </recommendedName>
</protein>
<name>S2LBD0_LITA3</name>
<dbReference type="PATRIC" id="fig|1121939.11.peg.2684"/>
<sequence length="55" mass="5654">MEQGGLAVSVFQDAAGQGAGAVDAAVSLISGEDIDSKIMIPFVLVTRENLASFKE</sequence>
<keyword evidence="2" id="KW-1185">Reference proteome</keyword>
<evidence type="ECO:0000313" key="1">
    <source>
        <dbReference type="EMBL" id="EPC02026.1"/>
    </source>
</evidence>
<dbReference type="AlphaFoldDB" id="S2LBD0"/>
<dbReference type="EMBL" id="ASTJ01000029">
    <property type="protein sequence ID" value="EPC02026.1"/>
    <property type="molecule type" value="Genomic_DNA"/>
</dbReference>
<dbReference type="eggNOG" id="COG1879">
    <property type="taxonomic scope" value="Bacteria"/>
</dbReference>
<comment type="caution">
    <text evidence="1">The sequence shown here is derived from an EMBL/GenBank/DDBJ whole genome shotgun (WGS) entry which is preliminary data.</text>
</comment>
<dbReference type="Gene3D" id="3.40.50.2300">
    <property type="match status" value="1"/>
</dbReference>
<dbReference type="STRING" id="1121939.L861_20450"/>
<organism evidence="1 2">
    <name type="scientific">Litchfieldella anticariensis (strain DSM 16096 / CECT 5854 / CIP 108499 / LMG 22089 / FP35)</name>
    <name type="common">Halomonas anticariensis</name>
    <dbReference type="NCBI Taxonomy" id="1121939"/>
    <lineage>
        <taxon>Bacteria</taxon>
        <taxon>Pseudomonadati</taxon>
        <taxon>Pseudomonadota</taxon>
        <taxon>Gammaproteobacteria</taxon>
        <taxon>Oceanospirillales</taxon>
        <taxon>Halomonadaceae</taxon>
        <taxon>Litchfieldella</taxon>
    </lineage>
</organism>
<evidence type="ECO:0008006" key="3">
    <source>
        <dbReference type="Google" id="ProtNLM"/>
    </source>
</evidence>
<accession>S2LBD0</accession>
<dbReference type="Proteomes" id="UP000014463">
    <property type="component" value="Unassembled WGS sequence"/>
</dbReference>
<proteinExistence type="predicted"/>
<reference evidence="1 2" key="1">
    <citation type="journal article" date="2013" name="Genome Announc.">
        <title>Draft genome sequence of the moderately halophilic gammaproteobacterium Halomonas anticariensis FP35.</title>
        <authorList>
            <person name="Tahrioui A."/>
            <person name="Quesada E."/>
            <person name="Llamas I."/>
        </authorList>
    </citation>
    <scope>NUCLEOTIDE SEQUENCE [LARGE SCALE GENOMIC DNA]</scope>
    <source>
        <strain evidence="2">DSM 16096 / CECT 5854 / LMG 22089 / FP35</strain>
    </source>
</reference>